<evidence type="ECO:0000313" key="6">
    <source>
        <dbReference type="Proteomes" id="UP000186141"/>
    </source>
</evidence>
<keyword evidence="3" id="KW-0804">Transcription</keyword>
<feature type="domain" description="IclR-ED" evidence="4">
    <location>
        <begin position="76"/>
        <end position="261"/>
    </location>
</feature>
<dbReference type="SMART" id="SM00346">
    <property type="entry name" value="HTH_ICLR"/>
    <property type="match status" value="1"/>
</dbReference>
<organism evidence="5 6">
    <name type="scientific">Gemmobacter megaterium</name>
    <dbReference type="NCBI Taxonomy" id="1086013"/>
    <lineage>
        <taxon>Bacteria</taxon>
        <taxon>Pseudomonadati</taxon>
        <taxon>Pseudomonadota</taxon>
        <taxon>Alphaproteobacteria</taxon>
        <taxon>Rhodobacterales</taxon>
        <taxon>Paracoccaceae</taxon>
        <taxon>Gemmobacter</taxon>
    </lineage>
</organism>
<evidence type="ECO:0000256" key="3">
    <source>
        <dbReference type="ARBA" id="ARBA00023163"/>
    </source>
</evidence>
<keyword evidence="1" id="KW-0805">Transcription regulation</keyword>
<evidence type="ECO:0000256" key="2">
    <source>
        <dbReference type="ARBA" id="ARBA00023125"/>
    </source>
</evidence>
<name>A0A1N7N2F4_9RHOB</name>
<dbReference type="GO" id="GO:0045892">
    <property type="term" value="P:negative regulation of DNA-templated transcription"/>
    <property type="evidence" value="ECO:0007669"/>
    <property type="project" value="TreeGrafter"/>
</dbReference>
<reference evidence="5 6" key="1">
    <citation type="submission" date="2017-01" db="EMBL/GenBank/DDBJ databases">
        <authorList>
            <person name="Mah S.A."/>
            <person name="Swanson W.J."/>
            <person name="Moy G.W."/>
            <person name="Vacquier V.D."/>
        </authorList>
    </citation>
    <scope>NUCLEOTIDE SEQUENCE [LARGE SCALE GENOMIC DNA]</scope>
    <source>
        <strain evidence="5 6">DSM 26375</strain>
    </source>
</reference>
<evidence type="ECO:0000313" key="5">
    <source>
        <dbReference type="EMBL" id="SIS92593.1"/>
    </source>
</evidence>
<evidence type="ECO:0000259" key="4">
    <source>
        <dbReference type="PROSITE" id="PS51078"/>
    </source>
</evidence>
<dbReference type="Pfam" id="PF09339">
    <property type="entry name" value="HTH_IclR"/>
    <property type="match status" value="1"/>
</dbReference>
<dbReference type="InterPro" id="IPR036390">
    <property type="entry name" value="WH_DNA-bd_sf"/>
</dbReference>
<dbReference type="PROSITE" id="PS51078">
    <property type="entry name" value="ICLR_ED"/>
    <property type="match status" value="1"/>
</dbReference>
<dbReference type="OrthoDB" id="6057486at2"/>
<dbReference type="STRING" id="1086013.SAMN05421774_10376"/>
<dbReference type="InterPro" id="IPR014757">
    <property type="entry name" value="Tscrpt_reg_IclR_C"/>
</dbReference>
<gene>
    <name evidence="5" type="ORF">SAMN05421774_10376</name>
</gene>
<dbReference type="SUPFAM" id="SSF55781">
    <property type="entry name" value="GAF domain-like"/>
    <property type="match status" value="1"/>
</dbReference>
<proteinExistence type="predicted"/>
<dbReference type="Proteomes" id="UP000186141">
    <property type="component" value="Unassembled WGS sequence"/>
</dbReference>
<accession>A0A1N7N2F4</accession>
<evidence type="ECO:0000256" key="1">
    <source>
        <dbReference type="ARBA" id="ARBA00023015"/>
    </source>
</evidence>
<dbReference type="InterPro" id="IPR036388">
    <property type="entry name" value="WH-like_DNA-bd_sf"/>
</dbReference>
<dbReference type="Pfam" id="PF01614">
    <property type="entry name" value="IclR_C"/>
    <property type="match status" value="1"/>
</dbReference>
<dbReference type="SUPFAM" id="SSF46785">
    <property type="entry name" value="Winged helix' DNA-binding domain"/>
    <property type="match status" value="1"/>
</dbReference>
<keyword evidence="2" id="KW-0238">DNA-binding</keyword>
<dbReference type="InterPro" id="IPR005471">
    <property type="entry name" value="Tscrpt_reg_IclR_N"/>
</dbReference>
<dbReference type="AlphaFoldDB" id="A0A1N7N2F4"/>
<dbReference type="PANTHER" id="PTHR30136">
    <property type="entry name" value="HELIX-TURN-HELIX TRANSCRIPTIONAL REGULATOR, ICLR FAMILY"/>
    <property type="match status" value="1"/>
</dbReference>
<dbReference type="EMBL" id="FTOT01000003">
    <property type="protein sequence ID" value="SIS92593.1"/>
    <property type="molecule type" value="Genomic_DNA"/>
</dbReference>
<dbReference type="Gene3D" id="1.10.10.10">
    <property type="entry name" value="Winged helix-like DNA-binding domain superfamily/Winged helix DNA-binding domain"/>
    <property type="match status" value="1"/>
</dbReference>
<dbReference type="InterPro" id="IPR050707">
    <property type="entry name" value="HTH_MetabolicPath_Reg"/>
</dbReference>
<dbReference type="RefSeq" id="WP_076531043.1">
    <property type="nucleotide sequence ID" value="NZ_BMEH01000003.1"/>
</dbReference>
<sequence length="262" mass="28624">MDDEADKTARDGDLLQTLMRGLSVIACFDRLSPRMTPTEVARRTNLTRAAARRILLTLVHTGHATTDGKTFELTARVLELGYAYLSSFGLPEIARSTMESVAREVGEACSLGVLNQADIVYIGRVEPPRLSARPTAGIGLRLPAHAMAMGQVMLAALADDELDALLSAWPPQALTEYTITSRDALLARIDQVRQQGYSFQDQEFELGSRSIAVPVRDRRNRVIAALAVGASIGRCSVEDMVDRILPVLRRAAREIERPAGLL</sequence>
<keyword evidence="6" id="KW-1185">Reference proteome</keyword>
<dbReference type="Gene3D" id="3.30.450.40">
    <property type="match status" value="1"/>
</dbReference>
<dbReference type="GO" id="GO:0003700">
    <property type="term" value="F:DNA-binding transcription factor activity"/>
    <property type="evidence" value="ECO:0007669"/>
    <property type="project" value="TreeGrafter"/>
</dbReference>
<protein>
    <submittedName>
        <fullName evidence="5">Transcriptional regulator, IclR family</fullName>
    </submittedName>
</protein>
<dbReference type="GO" id="GO:0003677">
    <property type="term" value="F:DNA binding"/>
    <property type="evidence" value="ECO:0007669"/>
    <property type="project" value="UniProtKB-KW"/>
</dbReference>
<dbReference type="InterPro" id="IPR029016">
    <property type="entry name" value="GAF-like_dom_sf"/>
</dbReference>
<dbReference type="PANTHER" id="PTHR30136:SF34">
    <property type="entry name" value="TRANSCRIPTIONAL REGULATOR"/>
    <property type="match status" value="1"/>
</dbReference>